<keyword evidence="3" id="KW-1185">Reference proteome</keyword>
<evidence type="ECO:0000313" key="3">
    <source>
        <dbReference type="Proteomes" id="UP000054596"/>
    </source>
</evidence>
<sequence length="46" mass="5142">MNTFAPVLTMLAANPILTAALAVTFVLMSAEAWLVHRALRESRMRR</sequence>
<feature type="transmembrane region" description="Helical" evidence="1">
    <location>
        <begin position="12"/>
        <end position="36"/>
    </location>
</feature>
<dbReference type="Proteomes" id="UP000054596">
    <property type="component" value="Unassembled WGS sequence"/>
</dbReference>
<comment type="caution">
    <text evidence="2">The sequence shown here is derived from an EMBL/GenBank/DDBJ whole genome shotgun (WGS) entry which is preliminary data.</text>
</comment>
<organism evidence="2 3">
    <name type="scientific">Caballeronia glebae</name>
    <dbReference type="NCBI Taxonomy" id="1777143"/>
    <lineage>
        <taxon>Bacteria</taxon>
        <taxon>Pseudomonadati</taxon>
        <taxon>Pseudomonadota</taxon>
        <taxon>Betaproteobacteria</taxon>
        <taxon>Burkholderiales</taxon>
        <taxon>Burkholderiaceae</taxon>
        <taxon>Caballeronia</taxon>
    </lineage>
</organism>
<dbReference type="EMBL" id="FCOJ02000047">
    <property type="protein sequence ID" value="SAK80677.1"/>
    <property type="molecule type" value="Genomic_DNA"/>
</dbReference>
<name>A0A158CGN9_9BURK</name>
<dbReference type="RefSeq" id="WP_200818206.1">
    <property type="nucleotide sequence ID" value="NZ_FCOJ02000047.1"/>
</dbReference>
<proteinExistence type="predicted"/>
<accession>A0A158CGN9</accession>
<reference evidence="2" key="1">
    <citation type="submission" date="2016-01" db="EMBL/GenBank/DDBJ databases">
        <authorList>
            <person name="Peeters C."/>
        </authorList>
    </citation>
    <scope>NUCLEOTIDE SEQUENCE [LARGE SCALE GENOMIC DNA]</scope>
    <source>
        <strain evidence="2">LMG 29325</strain>
    </source>
</reference>
<evidence type="ECO:0000313" key="2">
    <source>
        <dbReference type="EMBL" id="SAK80677.1"/>
    </source>
</evidence>
<dbReference type="AlphaFoldDB" id="A0A158CGN9"/>
<evidence type="ECO:0000256" key="1">
    <source>
        <dbReference type="SAM" id="Phobius"/>
    </source>
</evidence>
<keyword evidence="1" id="KW-0472">Membrane</keyword>
<keyword evidence="1" id="KW-1133">Transmembrane helix</keyword>
<keyword evidence="1" id="KW-0812">Transmembrane</keyword>
<protein>
    <submittedName>
        <fullName evidence="2">Uncharacterized protein</fullName>
    </submittedName>
</protein>
<gene>
    <name evidence="2" type="ORF">AWB82_05318</name>
</gene>